<evidence type="ECO:0000256" key="3">
    <source>
        <dbReference type="ARBA" id="ARBA00022729"/>
    </source>
</evidence>
<feature type="domain" description="RagB/SusD" evidence="6">
    <location>
        <begin position="272"/>
        <end position="581"/>
    </location>
</feature>
<dbReference type="SUPFAM" id="SSF48452">
    <property type="entry name" value="TPR-like"/>
    <property type="match status" value="1"/>
</dbReference>
<evidence type="ECO:0000313" key="8">
    <source>
        <dbReference type="EMBL" id="MRY10770.1"/>
    </source>
</evidence>
<evidence type="ECO:0000259" key="7">
    <source>
        <dbReference type="Pfam" id="PF14322"/>
    </source>
</evidence>
<dbReference type="GO" id="GO:0009279">
    <property type="term" value="C:cell outer membrane"/>
    <property type="evidence" value="ECO:0007669"/>
    <property type="project" value="UniProtKB-SubCell"/>
</dbReference>
<dbReference type="InterPro" id="IPR033985">
    <property type="entry name" value="SusD-like_N"/>
</dbReference>
<evidence type="ECO:0000256" key="1">
    <source>
        <dbReference type="ARBA" id="ARBA00004442"/>
    </source>
</evidence>
<feature type="domain" description="SusD-like N-terminal" evidence="7">
    <location>
        <begin position="106"/>
        <end position="222"/>
    </location>
</feature>
<dbReference type="AlphaFoldDB" id="A0A6G1ZA70"/>
<comment type="similarity">
    <text evidence="2">Belongs to the SusD family.</text>
</comment>
<keyword evidence="3" id="KW-0732">Signal</keyword>
<dbReference type="Pfam" id="PF14322">
    <property type="entry name" value="SusD-like_3"/>
    <property type="match status" value="1"/>
</dbReference>
<evidence type="ECO:0000256" key="2">
    <source>
        <dbReference type="ARBA" id="ARBA00006275"/>
    </source>
</evidence>
<evidence type="ECO:0000259" key="6">
    <source>
        <dbReference type="Pfam" id="PF07980"/>
    </source>
</evidence>
<organism evidence="8">
    <name type="scientific">Parabacteroides goldsteinii</name>
    <dbReference type="NCBI Taxonomy" id="328812"/>
    <lineage>
        <taxon>Bacteria</taxon>
        <taxon>Pseudomonadati</taxon>
        <taxon>Bacteroidota</taxon>
        <taxon>Bacteroidia</taxon>
        <taxon>Bacteroidales</taxon>
        <taxon>Tannerellaceae</taxon>
        <taxon>Parabacteroides</taxon>
    </lineage>
</organism>
<proteinExistence type="inferred from homology"/>
<keyword evidence="4" id="KW-0472">Membrane</keyword>
<name>A0A6G1ZA70_9BACT</name>
<comment type="subcellular location">
    <subcellularLocation>
        <location evidence="1">Cell outer membrane</location>
    </subcellularLocation>
</comment>
<dbReference type="Pfam" id="PF07980">
    <property type="entry name" value="SusD_RagB"/>
    <property type="match status" value="1"/>
</dbReference>
<accession>A0A6G1ZA70</accession>
<keyword evidence="5" id="KW-0998">Cell outer membrane</keyword>
<protein>
    <submittedName>
        <fullName evidence="8">RagB/SusD family nutrient uptake outer membrane protein</fullName>
    </submittedName>
</protein>
<dbReference type="RefSeq" id="WP_010801266.1">
    <property type="nucleotide sequence ID" value="NZ_CAJLDJ010000018.1"/>
</dbReference>
<dbReference type="InterPro" id="IPR011990">
    <property type="entry name" value="TPR-like_helical_dom_sf"/>
</dbReference>
<dbReference type="InterPro" id="IPR012944">
    <property type="entry name" value="SusD_RagB_dom"/>
</dbReference>
<sequence>MKNISIKTISLALVMGCTACSDVLDKGPLDKFSENDVWESAELAQAFLYPSLSYATGQLVWNDKWTDNDVIQDDGGASNVNKEQIDRYYDVGWNPYPGGDSKKAGEVYANIRKCNLLLQKMEENTSFLEQEKSYLIAQAKMQRAMIYFSRARLFGKLMIVDRVLDPEEKMELPRTETIKDTYDFILKDLQDAVVNLPVSIKSSETGMLTQGAAYALMAEVALHGAAYIESGQDEYYNIAKKASEDLFALGQYSLDTDYEKMFNEFDYALSSKEIILAQFRHENNTKFGDTWMQYLVPNVNNDKLKDIANPKLNDSFEGWIGMFPSVDLVNDYEVKDVDGTAKDWDQSSFYKAYQQNGGYVSTAIYQNRDNRFYATVVQDSSRYFNSLVTMRTKGNMHWDSKAGGDWGMALSGYLYRKGVYTAKPLLNSDPTYYHYIVLRLGRSYLNYAEVMLRQGNISTAIEYINKTRTVHGGMPELPLNLSSDAAWKAYKRERRIDLVHEGDRYWSLLRWGKADGKDKVEELTKVHHSISISEDGKSFEIIPLPYQTSFNERVFTKKRYLFPVPEGERVNNPSLDQNEGW</sequence>
<comment type="caution">
    <text evidence="8">The sequence shown here is derived from an EMBL/GenBank/DDBJ whole genome shotgun (WGS) entry which is preliminary data.</text>
</comment>
<dbReference type="Gene3D" id="1.25.40.390">
    <property type="match status" value="1"/>
</dbReference>
<gene>
    <name evidence="8" type="ORF">GKE01_04700</name>
</gene>
<evidence type="ECO:0000256" key="4">
    <source>
        <dbReference type="ARBA" id="ARBA00023136"/>
    </source>
</evidence>
<reference evidence="8" key="1">
    <citation type="journal article" date="2019" name="Nat. Med.">
        <title>A library of human gut bacterial isolates paired with longitudinal multiomics data enables mechanistic microbiome research.</title>
        <authorList>
            <person name="Poyet M."/>
            <person name="Groussin M."/>
            <person name="Gibbons S.M."/>
            <person name="Avila-Pacheco J."/>
            <person name="Jiang X."/>
            <person name="Kearney S.M."/>
            <person name="Perrotta A.R."/>
            <person name="Berdy B."/>
            <person name="Zhao S."/>
            <person name="Lieberman T.D."/>
            <person name="Swanson P.K."/>
            <person name="Smith M."/>
            <person name="Roesemann S."/>
            <person name="Alexander J.E."/>
            <person name="Rich S.A."/>
            <person name="Livny J."/>
            <person name="Vlamakis H."/>
            <person name="Clish C."/>
            <person name="Bullock K."/>
            <person name="Deik A."/>
            <person name="Scott J."/>
            <person name="Pierce K.A."/>
            <person name="Xavier R.J."/>
            <person name="Alm E.J."/>
        </authorList>
    </citation>
    <scope>NUCLEOTIDE SEQUENCE</scope>
    <source>
        <strain evidence="8">BIOML-A4</strain>
    </source>
</reference>
<dbReference type="EMBL" id="WKLP01000004">
    <property type="protein sequence ID" value="MRY10770.1"/>
    <property type="molecule type" value="Genomic_DNA"/>
</dbReference>
<evidence type="ECO:0000256" key="5">
    <source>
        <dbReference type="ARBA" id="ARBA00023237"/>
    </source>
</evidence>